<comment type="caution">
    <text evidence="2">The sequence shown here is derived from an EMBL/GenBank/DDBJ whole genome shotgun (WGS) entry which is preliminary data.</text>
</comment>
<dbReference type="Proteomes" id="UP001519308">
    <property type="component" value="Unassembled WGS sequence"/>
</dbReference>
<organism evidence="2 3">
    <name type="scientific">Clostridium punense</name>
    <dbReference type="NCBI Taxonomy" id="1054297"/>
    <lineage>
        <taxon>Bacteria</taxon>
        <taxon>Bacillati</taxon>
        <taxon>Bacillota</taxon>
        <taxon>Clostridia</taxon>
        <taxon>Eubacteriales</taxon>
        <taxon>Clostridiaceae</taxon>
        <taxon>Clostridium</taxon>
    </lineage>
</organism>
<proteinExistence type="predicted"/>
<reference evidence="2 3" key="1">
    <citation type="submission" date="2021-03" db="EMBL/GenBank/DDBJ databases">
        <title>Genomic Encyclopedia of Type Strains, Phase IV (KMG-IV): sequencing the most valuable type-strain genomes for metagenomic binning, comparative biology and taxonomic classification.</title>
        <authorList>
            <person name="Goeker M."/>
        </authorList>
    </citation>
    <scope>NUCLEOTIDE SEQUENCE [LARGE SCALE GENOMIC DNA]</scope>
    <source>
        <strain evidence="2 3">DSM 28650</strain>
    </source>
</reference>
<keyword evidence="1" id="KW-1133">Transmembrane helix</keyword>
<evidence type="ECO:0000313" key="2">
    <source>
        <dbReference type="EMBL" id="MBP2022518.1"/>
    </source>
</evidence>
<protein>
    <submittedName>
        <fullName evidence="2">Flp pilus assembly protein TadB</fullName>
    </submittedName>
</protein>
<gene>
    <name evidence="2" type="ORF">J2Z44_002339</name>
</gene>
<keyword evidence="3" id="KW-1185">Reference proteome</keyword>
<feature type="transmembrane region" description="Helical" evidence="1">
    <location>
        <begin position="6"/>
        <end position="28"/>
    </location>
</feature>
<dbReference type="EMBL" id="JAGGLL010000017">
    <property type="protein sequence ID" value="MBP2022518.1"/>
    <property type="molecule type" value="Genomic_DNA"/>
</dbReference>
<feature type="transmembrane region" description="Helical" evidence="1">
    <location>
        <begin position="249"/>
        <end position="266"/>
    </location>
</feature>
<evidence type="ECO:0000313" key="3">
    <source>
        <dbReference type="Proteomes" id="UP001519308"/>
    </source>
</evidence>
<sequence>MTLLSVIAFLGLVAGSFILLSINPLEFAEAISKIFKSKEKTLKEKVIEVTKKKKTKGLKLLIEETKDILQATNKSSKFSILCVLSFALLILGMMVAISMNNYFLIPILAGGFALLPFWYIKFTATFYKKQLNSELETALSVITTSYLRSESIITAVDENITYINPPVADVFKSFLTQTKLINSNIKMALENLKPKIDNDVFREWIDGVIACQDDKNLKSTLTPIVVKLSDMRIVSAELDYLLYEPMKEFITMTILLIGNVPLMYFLNKSWYQTLMFTTIGKAILAICILVIFISLAAVIKLTKPVEYRKVYKD</sequence>
<accession>A0ABS4K422</accession>
<keyword evidence="1" id="KW-0472">Membrane</keyword>
<evidence type="ECO:0000256" key="1">
    <source>
        <dbReference type="SAM" id="Phobius"/>
    </source>
</evidence>
<feature type="transmembrane region" description="Helical" evidence="1">
    <location>
        <begin position="278"/>
        <end position="299"/>
    </location>
</feature>
<name>A0ABS4K422_9CLOT</name>
<feature type="transmembrane region" description="Helical" evidence="1">
    <location>
        <begin position="103"/>
        <end position="120"/>
    </location>
</feature>
<feature type="transmembrane region" description="Helical" evidence="1">
    <location>
        <begin position="78"/>
        <end position="97"/>
    </location>
</feature>
<keyword evidence="1" id="KW-0812">Transmembrane</keyword>
<dbReference type="RefSeq" id="WP_021284921.1">
    <property type="nucleotide sequence ID" value="NZ_JAGGLL010000017.1"/>
</dbReference>